<reference evidence="2" key="1">
    <citation type="submission" date="2018-05" db="EMBL/GenBank/DDBJ databases">
        <authorList>
            <person name="Lanie J.A."/>
            <person name="Ng W.-L."/>
            <person name="Kazmierczak K.M."/>
            <person name="Andrzejewski T.M."/>
            <person name="Davidsen T.M."/>
            <person name="Wayne K.J."/>
            <person name="Tettelin H."/>
            <person name="Glass J.I."/>
            <person name="Rusch D."/>
            <person name="Podicherti R."/>
            <person name="Tsui H.-C.T."/>
            <person name="Winkler M.E."/>
        </authorList>
    </citation>
    <scope>NUCLEOTIDE SEQUENCE</scope>
</reference>
<accession>A0A382F782</accession>
<evidence type="ECO:0000259" key="1">
    <source>
        <dbReference type="Pfam" id="PF01571"/>
    </source>
</evidence>
<feature type="domain" description="GCVT N-terminal" evidence="1">
    <location>
        <begin position="22"/>
        <end position="256"/>
    </location>
</feature>
<dbReference type="SUPFAM" id="SSF103025">
    <property type="entry name" value="Folate-binding domain"/>
    <property type="match status" value="1"/>
</dbReference>
<evidence type="ECO:0000313" key="2">
    <source>
        <dbReference type="EMBL" id="SVB58810.1"/>
    </source>
</evidence>
<dbReference type="PIRSF" id="PIRSF006487">
    <property type="entry name" value="GcvT"/>
    <property type="match status" value="1"/>
</dbReference>
<name>A0A382F782_9ZZZZ</name>
<dbReference type="PANTHER" id="PTHR43757:SF2">
    <property type="entry name" value="AMINOMETHYLTRANSFERASE, MITOCHONDRIAL"/>
    <property type="match status" value="1"/>
</dbReference>
<dbReference type="Pfam" id="PF01571">
    <property type="entry name" value="GCV_T"/>
    <property type="match status" value="1"/>
</dbReference>
<proteinExistence type="predicted"/>
<sequence>MAHSQDLKQTPFAAAYPEGVVEWIDVFGYAVPLTWGDPGAEYDAVRNRAAAMEFSMLLKWDIEGSSAVNVVNSIFSREIRKLKSGQIAYGVVTSESGKMVDDCTVFVHGPEHLRVFGGNPQVGEFLERESDQTVTVAQRRDELAQLSVQGPASREILQQLTAADLSNDALPYYRFLTDVNMAGMMVQVSRIGFTGELGYEIMLPVAQAQQFWNTLFEVGKPQGLLPAGAAVVMMCRIESGMIMADLEYDETMTPYE</sequence>
<feature type="non-terminal residue" evidence="2">
    <location>
        <position position="256"/>
    </location>
</feature>
<protein>
    <recommendedName>
        <fullName evidence="1">GCVT N-terminal domain-containing protein</fullName>
    </recommendedName>
</protein>
<gene>
    <name evidence="2" type="ORF">METZ01_LOCUS211664</name>
</gene>
<dbReference type="AlphaFoldDB" id="A0A382F782"/>
<dbReference type="InterPro" id="IPR028896">
    <property type="entry name" value="GcvT/YgfZ/DmdA"/>
</dbReference>
<dbReference type="Gene3D" id="3.30.1360.120">
    <property type="entry name" value="Probable tRNA modification gtpase trme, domain 1"/>
    <property type="match status" value="1"/>
</dbReference>
<dbReference type="EMBL" id="UINC01048367">
    <property type="protein sequence ID" value="SVB58810.1"/>
    <property type="molecule type" value="Genomic_DNA"/>
</dbReference>
<dbReference type="PANTHER" id="PTHR43757">
    <property type="entry name" value="AMINOMETHYLTRANSFERASE"/>
    <property type="match status" value="1"/>
</dbReference>
<dbReference type="InterPro" id="IPR027266">
    <property type="entry name" value="TrmE/GcvT-like"/>
</dbReference>
<organism evidence="2">
    <name type="scientific">marine metagenome</name>
    <dbReference type="NCBI Taxonomy" id="408172"/>
    <lineage>
        <taxon>unclassified sequences</taxon>
        <taxon>metagenomes</taxon>
        <taxon>ecological metagenomes</taxon>
    </lineage>
</organism>
<dbReference type="InterPro" id="IPR006222">
    <property type="entry name" value="GCVT_N"/>
</dbReference>